<sequence length="113" mass="12326">MSNGGPKITDIKIDPNNLYREEAFTDLTFATIRRLTPVKLDGSPDESREPIFTGMTQLMSPNGPIPVQCLIEGAKTLSEAVANLPAAIEKTIQAMIAEAKEMERQEASKIIVP</sequence>
<comment type="caution">
    <text evidence="1">The sequence shown here is derived from an EMBL/GenBank/DDBJ whole genome shotgun (WGS) entry which is preliminary data.</text>
</comment>
<proteinExistence type="predicted"/>
<evidence type="ECO:0008006" key="2">
    <source>
        <dbReference type="Google" id="ProtNLM"/>
    </source>
</evidence>
<name>A0A0W8FS98_9ZZZZ</name>
<organism evidence="1">
    <name type="scientific">hydrocarbon metagenome</name>
    <dbReference type="NCBI Taxonomy" id="938273"/>
    <lineage>
        <taxon>unclassified sequences</taxon>
        <taxon>metagenomes</taxon>
        <taxon>ecological metagenomes</taxon>
    </lineage>
</organism>
<protein>
    <recommendedName>
        <fullName evidence="2">Cytoplasmic protein</fullName>
    </recommendedName>
</protein>
<reference evidence="1" key="1">
    <citation type="journal article" date="2015" name="Proc. Natl. Acad. Sci. U.S.A.">
        <title>Networks of energetic and metabolic interactions define dynamics in microbial communities.</title>
        <authorList>
            <person name="Embree M."/>
            <person name="Liu J.K."/>
            <person name="Al-Bassam M.M."/>
            <person name="Zengler K."/>
        </authorList>
    </citation>
    <scope>NUCLEOTIDE SEQUENCE</scope>
</reference>
<dbReference type="AlphaFoldDB" id="A0A0W8FS98"/>
<gene>
    <name evidence="1" type="ORF">ASZ90_006436</name>
</gene>
<dbReference type="EMBL" id="LNQE01000888">
    <property type="protein sequence ID" value="KUG23750.1"/>
    <property type="molecule type" value="Genomic_DNA"/>
</dbReference>
<evidence type="ECO:0000313" key="1">
    <source>
        <dbReference type="EMBL" id="KUG23750.1"/>
    </source>
</evidence>
<accession>A0A0W8FS98</accession>